<comment type="caution">
    <text evidence="1">The sequence shown here is derived from an EMBL/GenBank/DDBJ whole genome shotgun (WGS) entry which is preliminary data.</text>
</comment>
<reference evidence="1 2" key="1">
    <citation type="submission" date="2021-06" db="EMBL/GenBank/DDBJ databases">
        <authorList>
            <person name="Kallberg Y."/>
            <person name="Tangrot J."/>
            <person name="Rosling A."/>
        </authorList>
    </citation>
    <scope>NUCLEOTIDE SEQUENCE [LARGE SCALE GENOMIC DNA]</scope>
    <source>
        <strain evidence="1 2">120-4 pot B 10/14</strain>
    </source>
</reference>
<feature type="non-terminal residue" evidence="1">
    <location>
        <position position="1"/>
    </location>
</feature>
<organism evidence="1 2">
    <name type="scientific">Gigaspora margarita</name>
    <dbReference type="NCBI Taxonomy" id="4874"/>
    <lineage>
        <taxon>Eukaryota</taxon>
        <taxon>Fungi</taxon>
        <taxon>Fungi incertae sedis</taxon>
        <taxon>Mucoromycota</taxon>
        <taxon>Glomeromycotina</taxon>
        <taxon>Glomeromycetes</taxon>
        <taxon>Diversisporales</taxon>
        <taxon>Gigasporaceae</taxon>
        <taxon>Gigaspora</taxon>
    </lineage>
</organism>
<proteinExistence type="predicted"/>
<dbReference type="EMBL" id="CAJVQB010021415">
    <property type="protein sequence ID" value="CAG8796970.1"/>
    <property type="molecule type" value="Genomic_DNA"/>
</dbReference>
<evidence type="ECO:0000313" key="2">
    <source>
        <dbReference type="Proteomes" id="UP000789901"/>
    </source>
</evidence>
<dbReference type="Proteomes" id="UP000789901">
    <property type="component" value="Unassembled WGS sequence"/>
</dbReference>
<evidence type="ECO:0000313" key="1">
    <source>
        <dbReference type="EMBL" id="CAG8796970.1"/>
    </source>
</evidence>
<protein>
    <submittedName>
        <fullName evidence="1">26500_t:CDS:1</fullName>
    </submittedName>
</protein>
<name>A0ABN7VSJ0_GIGMA</name>
<sequence>IQSSIAKQWGSAPTSSSASFIDNTSRRKFDLEKLIEDTKRLAPIYPSLPHKLVSKVSSFALKKVYEQFLKALRVTFDNPFEPYMDNIHHHWWIKDHQLPQARDVENPLLQLLNKLTHKYDSWHVPQQMAARDKLAQNSTKRDPSAFELEEIRINSRRCGMCKRTEHNSRMCPNNVKHSVTEI</sequence>
<gene>
    <name evidence="1" type="ORF">GMARGA_LOCUS22297</name>
</gene>
<accession>A0ABN7VSJ0</accession>
<keyword evidence="2" id="KW-1185">Reference proteome</keyword>